<dbReference type="InterPro" id="IPR004273">
    <property type="entry name" value="Dynein_heavy_D6_P-loop"/>
</dbReference>
<evidence type="ECO:0000256" key="8">
    <source>
        <dbReference type="ARBA" id="ARBA00022840"/>
    </source>
</evidence>
<evidence type="ECO:0000256" key="21">
    <source>
        <dbReference type="SAM" id="MobiDB-lite"/>
    </source>
</evidence>
<evidence type="ECO:0000313" key="23">
    <source>
        <dbReference type="Proteomes" id="UP000749559"/>
    </source>
</evidence>
<dbReference type="FunFam" id="1.20.920.30:FF:000005">
    <property type="entry name" value="Dynein, axonemal, heavy chain 2"/>
    <property type="match status" value="1"/>
</dbReference>
<organism evidence="22 23">
    <name type="scientific">Owenia fusiformis</name>
    <name type="common">Polychaete worm</name>
    <dbReference type="NCBI Taxonomy" id="6347"/>
    <lineage>
        <taxon>Eukaryota</taxon>
        <taxon>Metazoa</taxon>
        <taxon>Spiralia</taxon>
        <taxon>Lophotrochozoa</taxon>
        <taxon>Annelida</taxon>
        <taxon>Polychaeta</taxon>
        <taxon>Sedentaria</taxon>
        <taxon>Canalipalpata</taxon>
        <taxon>Sabellida</taxon>
        <taxon>Oweniida</taxon>
        <taxon>Oweniidae</taxon>
        <taxon>Owenia</taxon>
    </lineage>
</organism>
<evidence type="ECO:0000256" key="20">
    <source>
        <dbReference type="SAM" id="Coils"/>
    </source>
</evidence>
<dbReference type="OrthoDB" id="447173at2759"/>
<dbReference type="Pfam" id="PF03028">
    <property type="entry name" value="Dynein_heavy"/>
    <property type="match status" value="1"/>
</dbReference>
<dbReference type="Gene3D" id="1.10.8.720">
    <property type="entry name" value="Region D6 of dynein motor"/>
    <property type="match status" value="1"/>
</dbReference>
<dbReference type="Gene3D" id="1.20.1270.280">
    <property type="match status" value="1"/>
</dbReference>
<dbReference type="InterPro" id="IPR041228">
    <property type="entry name" value="Dynein_C"/>
</dbReference>
<dbReference type="InterPro" id="IPR024317">
    <property type="entry name" value="Dynein_heavy_chain_D4_dom"/>
</dbReference>
<dbReference type="InterPro" id="IPR041589">
    <property type="entry name" value="DNAH3_AAA_lid_1"/>
</dbReference>
<dbReference type="InterPro" id="IPR024743">
    <property type="entry name" value="Dynein_HC_stalk"/>
</dbReference>
<dbReference type="Gene3D" id="1.20.140.100">
    <property type="entry name" value="Dynein heavy chain, N-terminal domain 2"/>
    <property type="match status" value="1"/>
</dbReference>
<accession>A0A8J1XIQ4</accession>
<dbReference type="InterPro" id="IPR042219">
    <property type="entry name" value="AAA_lid_11_sf"/>
</dbReference>
<evidence type="ECO:0000256" key="4">
    <source>
        <dbReference type="ARBA" id="ARBA00011655"/>
    </source>
</evidence>
<evidence type="ECO:0000256" key="7">
    <source>
        <dbReference type="ARBA" id="ARBA00022741"/>
    </source>
</evidence>
<comment type="similarity">
    <text evidence="3">Belongs to the dynein heavy chain family.</text>
</comment>
<keyword evidence="9" id="KW-0282">Flagellum</keyword>
<comment type="subcellular location">
    <subcellularLocation>
        <location evidence="1">Cell projection</location>
        <location evidence="1">Cilium</location>
        <location evidence="1">Flagellum</location>
    </subcellularLocation>
    <subcellularLocation>
        <location evidence="2">Cytoplasm</location>
        <location evidence="2">Cytoskeleton</location>
        <location evidence="2">Cilium axoneme</location>
    </subcellularLocation>
</comment>
<dbReference type="Proteomes" id="UP000749559">
    <property type="component" value="Unassembled WGS sequence"/>
</dbReference>
<dbReference type="Gene3D" id="1.10.287.2620">
    <property type="match status" value="1"/>
</dbReference>
<dbReference type="GO" id="GO:0030286">
    <property type="term" value="C:dynein complex"/>
    <property type="evidence" value="ECO:0007669"/>
    <property type="project" value="UniProtKB-KW"/>
</dbReference>
<keyword evidence="5" id="KW-0963">Cytoplasm</keyword>
<evidence type="ECO:0000256" key="19">
    <source>
        <dbReference type="ARBA" id="ARBA00082100"/>
    </source>
</evidence>
<dbReference type="FunFam" id="1.10.472.130:FF:000006">
    <property type="entry name" value="Dynein axonemal heavy chain 1"/>
    <property type="match status" value="1"/>
</dbReference>
<dbReference type="FunFam" id="1.10.287.2620:FF:000005">
    <property type="entry name" value="Dynein heavy chain 1, axonemal"/>
    <property type="match status" value="1"/>
</dbReference>
<keyword evidence="7" id="KW-0547">Nucleotide-binding</keyword>
<dbReference type="InterPro" id="IPR042222">
    <property type="entry name" value="Dynein_2_N"/>
</dbReference>
<feature type="coiled-coil region" evidence="20">
    <location>
        <begin position="774"/>
        <end position="801"/>
    </location>
</feature>
<keyword evidence="14" id="KW-0206">Cytoskeleton</keyword>
<dbReference type="FunFam" id="3.40.50.300:FF:002141">
    <property type="entry name" value="Dynein heavy chain"/>
    <property type="match status" value="1"/>
</dbReference>
<dbReference type="InterPro" id="IPR043157">
    <property type="entry name" value="Dynein_AAA1S"/>
</dbReference>
<dbReference type="FunFam" id="1.20.920.20:FF:000006">
    <property type="entry name" value="Dynein, axonemal, heavy chain 6"/>
    <property type="match status" value="1"/>
</dbReference>
<dbReference type="GO" id="GO:0030317">
    <property type="term" value="P:flagellated sperm motility"/>
    <property type="evidence" value="ECO:0007669"/>
    <property type="project" value="UniProtKB-ARBA"/>
</dbReference>
<evidence type="ECO:0000256" key="1">
    <source>
        <dbReference type="ARBA" id="ARBA00004230"/>
    </source>
</evidence>
<dbReference type="EMBL" id="CAIIXF020000011">
    <property type="protein sequence ID" value="CAH1799542.1"/>
    <property type="molecule type" value="Genomic_DNA"/>
</dbReference>
<dbReference type="InterPro" id="IPR013602">
    <property type="entry name" value="Dynein_heavy_linker"/>
</dbReference>
<feature type="compositionally biased region" description="Polar residues" evidence="21">
    <location>
        <begin position="17"/>
        <end position="34"/>
    </location>
</feature>
<dbReference type="Gene3D" id="3.10.490.20">
    <property type="match status" value="1"/>
</dbReference>
<evidence type="ECO:0000256" key="11">
    <source>
        <dbReference type="ARBA" id="ARBA00023054"/>
    </source>
</evidence>
<dbReference type="Gene3D" id="1.20.920.20">
    <property type="match status" value="1"/>
</dbReference>
<dbReference type="GO" id="GO:0036126">
    <property type="term" value="C:sperm flagellum"/>
    <property type="evidence" value="ECO:0007669"/>
    <property type="project" value="UniProtKB-ARBA"/>
</dbReference>
<feature type="region of interest" description="Disordered" evidence="21">
    <location>
        <begin position="1"/>
        <end position="40"/>
    </location>
</feature>
<dbReference type="InterPro" id="IPR027417">
    <property type="entry name" value="P-loop_NTPase"/>
</dbReference>
<dbReference type="GO" id="GO:0051959">
    <property type="term" value="F:dynein light intermediate chain binding"/>
    <property type="evidence" value="ECO:0007669"/>
    <property type="project" value="InterPro"/>
</dbReference>
<keyword evidence="8" id="KW-0067">ATP-binding</keyword>
<dbReference type="FunFam" id="3.20.180.20:FF:000003">
    <property type="entry name" value="Dynein heavy chain 12, axonemal"/>
    <property type="match status" value="1"/>
</dbReference>
<keyword evidence="13" id="KW-0505">Motor protein</keyword>
<dbReference type="FunFam" id="1.10.8.710:FF:000004">
    <property type="entry name" value="Dynein axonemal heavy chain 6"/>
    <property type="match status" value="1"/>
</dbReference>
<evidence type="ECO:0000256" key="13">
    <source>
        <dbReference type="ARBA" id="ARBA00023175"/>
    </source>
</evidence>
<dbReference type="GO" id="GO:0005524">
    <property type="term" value="F:ATP binding"/>
    <property type="evidence" value="ECO:0007669"/>
    <property type="project" value="UniProtKB-KW"/>
</dbReference>
<dbReference type="Pfam" id="PF18199">
    <property type="entry name" value="Dynein_C"/>
    <property type="match status" value="1"/>
</dbReference>
<name>A0A8J1XIQ4_OWEFU</name>
<dbReference type="SUPFAM" id="SSF52540">
    <property type="entry name" value="P-loop containing nucleoside triphosphate hydrolases"/>
    <property type="match status" value="4"/>
</dbReference>
<dbReference type="InterPro" id="IPR026983">
    <property type="entry name" value="DHC"/>
</dbReference>
<dbReference type="Gene3D" id="1.10.8.1220">
    <property type="match status" value="1"/>
</dbReference>
<evidence type="ECO:0000256" key="2">
    <source>
        <dbReference type="ARBA" id="ARBA00004430"/>
    </source>
</evidence>
<dbReference type="InterPro" id="IPR041658">
    <property type="entry name" value="AAA_lid_11"/>
</dbReference>
<dbReference type="GO" id="GO:0005874">
    <property type="term" value="C:microtubule"/>
    <property type="evidence" value="ECO:0007669"/>
    <property type="project" value="UniProtKB-KW"/>
</dbReference>
<dbReference type="Gene3D" id="1.20.58.1120">
    <property type="match status" value="1"/>
</dbReference>
<dbReference type="FunFam" id="3.40.50.300:FF:001328">
    <property type="entry name" value="Dynein heavy chain 6, axonemal"/>
    <property type="match status" value="1"/>
</dbReference>
<sequence>MSSVRPSKSSHGRPFSANRTTSSRPLSKTNSKTGQKYPEIKQRGFYSDILGQGASDQLGNILTGPETAQDTLWNVAKEQHTPKVTTFQTPANLKDELAKQNYGPSTEILDISDFPEKAYQPKVQLPFFTPPGDCPRKIEIERRKRDYGSQDINILLEDEGIQIDQLMPKKESENNNVILNRDPNDPAPFPPYLPLHVFDNTEFDCRTPMEWIMLGIENGVRKPVPGRALLPTNDNCHHLDPRDPSIEYQFYDVGVLDYREDDKCFLVQKVNTKGRIVDDEGNPIVDGGRKKGQLMSSNQYWIPRVRLQFAAEDPQNFAKRVSDSFRIRKHTEALLRYNLYIDCMPMDGVGELDQASLKRMTEWAKGAPKLSKDKTLEDYTQVLEKEINIDFCRSMNRVIFDKTVKEDPTTFAFVTLPDDVPVVVPEKACCMDIPEYPFDEQYDNFAFNSLLTREESIQAIGKVRTECNKVSAMSLFHVPMAKHMRLEEFEQTQSQATSQVALFLKDSWITTLRAAIRTSLRDVGKGWFNIHETNFEVYQISKLKKFQEMVKFNMQDSLRYLVQDSLVNFTQMILDACHAVLKIADTFEWPENDVIHTPFKPKKNALFLVDLILDKDGAHYSTNLNSFGSTLVALFDKGISSTQNVPQLEKYILEEIFWSGTPLLESVGEHEPPVEELRNAIVNAVAQALIPMKSYASCYEKYLEINNLDINKYVKEYEAQGHSAAEVKREVEDHLAEKEVIEATLPSNIVIGPFYINTENVRQALSKKRKALANAVLELLARQLRKQADDACEEFKAMSRKMYDKPNSVEELAELREWMKGIPEKIKEHQELIDKAMSDYELIEEFYYSLSQDEFNAKWTAVGWPHKIENQMEATYEQLDEDEERFRKLQLTDQANFNDRLDTLQMMVAGFAAHSDINRAHEVANEVRRVHKQLKEAQTLAATYNNRERLFGMPVTNYDKLAKLVRDFEPFRNLWITTSDWLKWHESWMNDPLTAIDAEMLEKNVNESYKTMHKSVKIFNDIPGVQQVAVEIKGWIEEFKPYIPLIQGLRNPGMRNRHWEQLSKDLGFAVRPKKELTFSKCLDMKLQDHIQSIAKVAEVAGKEYSIEQALDKMEGEWEPVVFEVFPYKETGTYIIKASEDTSQLLDDHIVMTQSMSFSPYKKPFEERISNWENRLRTTQDVLDEWLVCQRSWLYLEPIFSSEDINRQLPVESKRYQTMERLWRKIMKNARDNPQVISLCPDNRLLDNLRECNKLLEQVQKGLSEYLETKRNSFPRFYFLSDDELLEILSQTKDPTAVQPHLRKCFENIARLKFEDDLKITYMYSAEGEDVPLQEELYPTGNVEDWMLEIERVMRESVRSIIGQAIINYAEIPRTKWVISWPGQVVIAGAQTYWTTEVSEALEKGDLKGLYPHLLQQLDDLRDLVKTDLSKKERQTLSALIVIEVHARDVVNKMIEEEVENVNDFEWISQLRYYWLEQNLYIRAVNAEFLYGYEYLGNTGRLVITPLTDRCYLTLTGALHLKFGGAPAGPAGTGKTETTKDLAKAMAIQCVVFNCSDQLDYMAMGKFFKGLASAGAWACFDEFNRIDIEVLSVVAQQITTIQKAQQQRVDRFMFEGVELALKNSCAVFITMNPGYAGRTELPDNLKALFRPMSMMVPDYALIAEISLFSFGFADARILAKKITTTFKLSSEQLSSQDHYDFGMRAVKSVISAAGNLKRTNPDMNEELITLRALRDVNVPKFLMDDLKLFNGIMSDLFPSIKEEPIDYGELDNALKKICTKIGIQDVDGFLHKCIQLYETTVVRHGLMLVGPTGSGKTKCYEVLQKTMSELKGTMSPSGDPFEMVHTYVLNPKAISMGQLYGEFDPMTHEWTDGILSSLIRGGVSAGNSDKRWYVFDGPVDAVWIENMNTVLDDNKKLCLSSGEIIKLSEEMTMMFEVQDLAVASPATVSRCGMVYLEPSILGLNPFVECWLRKLPDAIYDHRPKLQELFDFYLEDSIAFLRSNMKEIVPSMDSNLTFSLLKTMDCFFSPFIPKEGEQPIPEERLERIAELIEPWFIFSLVWTVGATCDNDSRVKFDKHIRERMKTNNVKLPFPDEGLVYDYQLDDAGISLAGKDDGDDDEDGAPKKKEVHWFGWMDRMPDFVIQPETKFSDIIVPTLDTIRSAYVLEMLLTNNKTVLCVGPTGTGKTLAIADKLTRNMPKEYVPEFIVFSAKTSANQTQDLIDGKLDKRRKGVFGPPLGKYFIFFVDDLNMPALEEYGAQPPIELIRQWMDFKGWYDRKSIGDFRNLVDVSFCCAMGPPGGGRNPVTQRLMRHFNYIAFTELEDSSKQRIFGTILKSWIANSPNIKEHCDKITAVCIDVFNTITTQLLPTPAKSHYTFNLRDLSKVFQGLLMGEADKIDSIESMLRIWYHESCRVFQDRLVNDEDRDWFENLMKSKMKSEFSVDYSDVVVQTPVLYGDFMNTNVDARVYEELTEHDKMTKQIEDYLDDYNQVNTSRMNLVMFMDAIRHLCRISRIMRQPLGNALLLGMGGSGRQSLTRLAAYMAEYDCFQIELSKNYGVTEWRDDLKSMMLKAGMENKAMVFLFSDTQIKNESFMEDLNNILNAGDVPNIYGVDELDQIYTAMKPMVVDGGMQPTKTNMFSAYTKRVRSNLHTVITMSPIGEIFRARLRQFPALVNCCTIDWFSQWPEEALRSVALRSLNDNPDLDVADDTLNGLVSMCGIIHQSVFNNSLKFKAELNRQNYVTPTSYLELLGIFSKLVSVKKVEITTARNRTKTGLDKLLTTADEVAVMQEELESMRPLLEEAVQESVVTMEKISKDTIVAEETKSTVQKEEAGAAEKAKETQAIADDAQRDLAEALPALDAAVASLKSLNKNDVIEVRAMQRPPEGVKMVIEAVCIMKSIKPKKVAGDKPGQKIDDYWEVGKGMLQDPAKFLDSLFKYDKDAISDAIIGKIQPYIDNEAFTPSAISKVSKACTSLCQWTQAMHKYHFVAKGVAPKRAALALAQTDLAETQKILDAAKKKLNEVEEGIATLQAKYDDCVRKKDELENKCEECEARLIRADKLIGGLADEKGRWQDSVARLQAMVKNIIGDALVAAGGVAYLGPFTGEYRTDMMESWISNLAANHVPFNEGCSLVSTLSEPVKVRAWQISGLPKDNLSVENGVIVQYSRRWPLFIDPQGQANKWVKNMEKDNGIDVIKLSDRDFLRSLENAVRFGKPCLMENVGEELDPALEPILLRQTFKQSGSLVIKLGDAVIPYHEDFKFYITTKLPNPVYTPEVSTKVTLVNFTLSPSGLEDQLLGIVVAEERPDLEEAKNQLIISNAKMKSELKEIEDKILERLSASEGSPVDDIDLINVLEASKIKSQEIKAKVVVAEQTEKDIDETRSQYIPVAVNTQILFFCVADLANIDPMYQYSLEWFINIFLGGIANAERADNLPARIKNINDYFTFSLYSNVCRSLFEKNKLLFALLVCIRIQQHEGKINMDEWRFLLSGGTNKPKEMPNPASEWLSDRSWGEILTLPSLKTFSNFADDFSNHLKGFKRIFDSVEPQKEELPGDWQKDIDDFQRLLILRCLRSDRLTNAMQDYVATHLGQRFIEPQTSDLSLVYKDSSPTTPLIFVLSMGTDPAADLYKFADEMRFAKKLSAISLGQGQGPRAEAMMRSAMERGKWVFFQNCHLAPSWMPSLERLIEQIDPDKVHRDFRLWLTSMPSPKFPVFILQNGSKMTVEPPRGIKANLMKSYTNLSDEYLNSCGEKNIEYRHLLLSLCLFHGVVIERRKFGALGFNIPYDFTDGDLKICMSQLKMFLEEYSVTPYKVLKYTAGHINYGGRVTDDWDRRCMMNILEDFYHPVVVDENHVYSESGIYRQINAENDHAAYMAYIKSLPINDTPEIFALHDNANITYAQNETFALLGGLVKLQPKSASGAGKSREEIMEETAKQVLKEVPQPVDLEAVIKKYPVMYEQSMNTVLTQEVIRYNRLLVVIKKSLEDLLKALKGLVVMSQALEDMANSLFINSVPSMWAGKAYPSLKPLASWVTDLVARMAFIQKWIDDGIPSVFWISGFFFPQAFLTGTLQNFARKHKISIDTISFGFKVMREAAAELKEGPDDGCYIYGLFMEGARWDFVEHQLTESRPKELYTDFPPMWLVPTPNRVPPKEGFYVCPVYKTLTRAGTLSTTGLSTNFVSPVEIPTDKKQNHWIKRGVALLCALDY</sequence>
<keyword evidence="23" id="KW-1185">Reference proteome</keyword>
<comment type="subunit">
    <text evidence="4">Consists of at least two heavy chains and a number of intermediate and light chains.</text>
</comment>
<dbReference type="Pfam" id="PF12781">
    <property type="entry name" value="AAA_9"/>
    <property type="match status" value="1"/>
</dbReference>
<dbReference type="Pfam" id="PF17857">
    <property type="entry name" value="AAA_lid_1"/>
    <property type="match status" value="1"/>
</dbReference>
<dbReference type="FunFam" id="1.10.8.720:FF:000001">
    <property type="entry name" value="dynein heavy chain 7, axonemal"/>
    <property type="match status" value="1"/>
</dbReference>
<keyword evidence="6" id="KW-0493">Microtubule</keyword>
<dbReference type="GO" id="GO:0008569">
    <property type="term" value="F:minus-end-directed microtubule motor activity"/>
    <property type="evidence" value="ECO:0007669"/>
    <property type="project" value="InterPro"/>
</dbReference>
<dbReference type="FunFam" id="3.40.50.300:FF:000044">
    <property type="entry name" value="Dynein heavy chain 5, axonemal"/>
    <property type="match status" value="1"/>
</dbReference>
<dbReference type="Pfam" id="PF08393">
    <property type="entry name" value="DHC_N2"/>
    <property type="match status" value="1"/>
</dbReference>
<dbReference type="InterPro" id="IPR041466">
    <property type="entry name" value="Dynein_AAA5_ext"/>
</dbReference>
<dbReference type="InterPro" id="IPR035706">
    <property type="entry name" value="AAA_9"/>
</dbReference>
<dbReference type="InterPro" id="IPR035699">
    <property type="entry name" value="AAA_6"/>
</dbReference>
<dbReference type="Gene3D" id="1.20.920.30">
    <property type="match status" value="1"/>
</dbReference>
<dbReference type="Pfam" id="PF12774">
    <property type="entry name" value="AAA_6"/>
    <property type="match status" value="1"/>
</dbReference>
<dbReference type="PANTHER" id="PTHR22878:SF73">
    <property type="entry name" value="DYNEIN AXONEMAL HEAVY CHAIN 1"/>
    <property type="match status" value="1"/>
</dbReference>
<dbReference type="InterPro" id="IPR043160">
    <property type="entry name" value="Dynein_C_barrel"/>
</dbReference>
<comment type="caution">
    <text evidence="22">The sequence shown here is derived from an EMBL/GenBank/DDBJ whole genome shotgun (WGS) entry which is preliminary data.</text>
</comment>
<dbReference type="Gene3D" id="6.10.140.1060">
    <property type="match status" value="1"/>
</dbReference>
<dbReference type="Gene3D" id="3.20.180.20">
    <property type="entry name" value="Dynein heavy chain, N-terminal domain 2"/>
    <property type="match status" value="1"/>
</dbReference>
<dbReference type="InterPro" id="IPR042228">
    <property type="entry name" value="Dynein_linker_3"/>
</dbReference>
<dbReference type="Gene3D" id="3.40.50.300">
    <property type="entry name" value="P-loop containing nucleotide triphosphate hydrolases"/>
    <property type="match status" value="5"/>
</dbReference>
<evidence type="ECO:0000256" key="6">
    <source>
        <dbReference type="ARBA" id="ARBA00022701"/>
    </source>
</evidence>
<evidence type="ECO:0000256" key="16">
    <source>
        <dbReference type="ARBA" id="ARBA00055289"/>
    </source>
</evidence>
<keyword evidence="15" id="KW-0966">Cell projection</keyword>
<dbReference type="Pfam" id="PF12780">
    <property type="entry name" value="AAA_8"/>
    <property type="match status" value="1"/>
</dbReference>
<protein>
    <recommendedName>
        <fullName evidence="17">Dynein axonemal heavy chain 1</fullName>
    </recommendedName>
    <alternativeName>
        <fullName evidence="19">Axonemal beta dynein heavy chain 1</fullName>
    </alternativeName>
    <alternativeName>
        <fullName evidence="18">Ciliary dynein heavy chain 1</fullName>
    </alternativeName>
</protein>
<dbReference type="Pfam" id="PF17852">
    <property type="entry name" value="Dynein_AAA_lid"/>
    <property type="match status" value="1"/>
</dbReference>
<keyword evidence="11 20" id="KW-0175">Coiled coil</keyword>
<evidence type="ECO:0000256" key="12">
    <source>
        <dbReference type="ARBA" id="ARBA00023069"/>
    </source>
</evidence>
<evidence type="ECO:0000256" key="14">
    <source>
        <dbReference type="ARBA" id="ARBA00023212"/>
    </source>
</evidence>
<dbReference type="FunFam" id="3.40.50.300:FF:000362">
    <property type="entry name" value="Dynein, axonemal, heavy chain 6"/>
    <property type="match status" value="1"/>
</dbReference>
<keyword evidence="12" id="KW-0969">Cilium</keyword>
<dbReference type="Pfam" id="PF12777">
    <property type="entry name" value="MT"/>
    <property type="match status" value="1"/>
</dbReference>
<evidence type="ECO:0000256" key="9">
    <source>
        <dbReference type="ARBA" id="ARBA00022846"/>
    </source>
</evidence>
<dbReference type="FunFam" id="1.20.1270.280:FF:000001">
    <property type="entry name" value="dynein heavy chain 7, axonemal"/>
    <property type="match status" value="1"/>
</dbReference>
<dbReference type="Pfam" id="PF18198">
    <property type="entry name" value="AAA_lid_11"/>
    <property type="match status" value="1"/>
</dbReference>
<dbReference type="FunFam" id="1.20.58.1120:FF:000005">
    <property type="entry name" value="Dynein, axonemal, heavy chain 12"/>
    <property type="match status" value="1"/>
</dbReference>
<dbReference type="FunFam" id="3.10.490.20:FF:000001">
    <property type="entry name" value="dynein heavy chain 7, axonemal"/>
    <property type="match status" value="1"/>
</dbReference>
<dbReference type="PANTHER" id="PTHR22878">
    <property type="entry name" value="DYNEIN HEAVY CHAIN 6, AXONEMAL-LIKE-RELATED"/>
    <property type="match status" value="1"/>
</dbReference>
<dbReference type="FunFam" id="1.20.140.100:FF:000004">
    <property type="entry name" value="Dynein axonemal heavy chain 6"/>
    <property type="match status" value="1"/>
</dbReference>
<dbReference type="Pfam" id="PF12775">
    <property type="entry name" value="AAA_7"/>
    <property type="match status" value="1"/>
</dbReference>
<reference evidence="22" key="1">
    <citation type="submission" date="2022-03" db="EMBL/GenBank/DDBJ databases">
        <authorList>
            <person name="Martin C."/>
        </authorList>
    </citation>
    <scope>NUCLEOTIDE SEQUENCE</scope>
</reference>
<proteinExistence type="inferred from homology"/>
<evidence type="ECO:0000313" key="22">
    <source>
        <dbReference type="EMBL" id="CAH1799542.1"/>
    </source>
</evidence>
<evidence type="ECO:0000256" key="15">
    <source>
        <dbReference type="ARBA" id="ARBA00023273"/>
    </source>
</evidence>
<evidence type="ECO:0000256" key="10">
    <source>
        <dbReference type="ARBA" id="ARBA00023017"/>
    </source>
</evidence>
<dbReference type="Gene3D" id="1.10.8.710">
    <property type="match status" value="1"/>
</dbReference>
<dbReference type="GO" id="GO:0005930">
    <property type="term" value="C:axoneme"/>
    <property type="evidence" value="ECO:0007669"/>
    <property type="project" value="UniProtKB-SubCell"/>
</dbReference>
<evidence type="ECO:0000256" key="5">
    <source>
        <dbReference type="ARBA" id="ARBA00022490"/>
    </source>
</evidence>
<evidence type="ECO:0000256" key="3">
    <source>
        <dbReference type="ARBA" id="ARBA00008887"/>
    </source>
</evidence>
<comment type="function">
    <text evidence="16">Force generating protein of cilia required for sperm flagellum motility. Produces force towards the minus ends of microtubules. Dynein has ATPase activity; the force-producing power stroke is thought to occur on release of ADP. Required in spermatozoa for the formation of the inner dynein arms and biogenesis of the axoneme.</text>
</comment>
<dbReference type="FunFam" id="3.40.50.300:FF:000223">
    <property type="entry name" value="Dynein heavy chain 3, axonemal"/>
    <property type="match status" value="1"/>
</dbReference>
<gene>
    <name evidence="22" type="ORF">OFUS_LOCUS23544</name>
</gene>
<dbReference type="FunFam" id="1.10.8.1220:FF:000001">
    <property type="entry name" value="Dynein axonemal heavy chain 5"/>
    <property type="match status" value="1"/>
</dbReference>
<evidence type="ECO:0000256" key="18">
    <source>
        <dbReference type="ARBA" id="ARBA00078557"/>
    </source>
</evidence>
<evidence type="ECO:0000256" key="17">
    <source>
        <dbReference type="ARBA" id="ARBA00071810"/>
    </source>
</evidence>
<keyword evidence="10" id="KW-0243">Dynein</keyword>
<dbReference type="Gene3D" id="1.10.472.130">
    <property type="match status" value="1"/>
</dbReference>
<dbReference type="GO" id="GO:0045505">
    <property type="term" value="F:dynein intermediate chain binding"/>
    <property type="evidence" value="ECO:0007669"/>
    <property type="project" value="InterPro"/>
</dbReference>
<feature type="coiled-coil region" evidence="20">
    <location>
        <begin position="3000"/>
        <end position="3062"/>
    </location>
</feature>